<evidence type="ECO:0000313" key="1">
    <source>
        <dbReference type="EMBL" id="KAJ8004885.1"/>
    </source>
</evidence>
<organism evidence="1 2">
    <name type="scientific">Dallia pectoralis</name>
    <name type="common">Alaska blackfish</name>
    <dbReference type="NCBI Taxonomy" id="75939"/>
    <lineage>
        <taxon>Eukaryota</taxon>
        <taxon>Metazoa</taxon>
        <taxon>Chordata</taxon>
        <taxon>Craniata</taxon>
        <taxon>Vertebrata</taxon>
        <taxon>Euteleostomi</taxon>
        <taxon>Actinopterygii</taxon>
        <taxon>Neopterygii</taxon>
        <taxon>Teleostei</taxon>
        <taxon>Protacanthopterygii</taxon>
        <taxon>Esociformes</taxon>
        <taxon>Umbridae</taxon>
        <taxon>Dallia</taxon>
    </lineage>
</organism>
<comment type="caution">
    <text evidence="1">The sequence shown here is derived from an EMBL/GenBank/DDBJ whole genome shotgun (WGS) entry which is preliminary data.</text>
</comment>
<reference evidence="1" key="1">
    <citation type="submission" date="2021-05" db="EMBL/GenBank/DDBJ databases">
        <authorList>
            <person name="Pan Q."/>
            <person name="Jouanno E."/>
            <person name="Zahm M."/>
            <person name="Klopp C."/>
            <person name="Cabau C."/>
            <person name="Louis A."/>
            <person name="Berthelot C."/>
            <person name="Parey E."/>
            <person name="Roest Crollius H."/>
            <person name="Montfort J."/>
            <person name="Robinson-Rechavi M."/>
            <person name="Bouchez O."/>
            <person name="Lampietro C."/>
            <person name="Lopez Roques C."/>
            <person name="Donnadieu C."/>
            <person name="Postlethwait J."/>
            <person name="Bobe J."/>
            <person name="Dillon D."/>
            <person name="Chandos A."/>
            <person name="von Hippel F."/>
            <person name="Guiguen Y."/>
        </authorList>
    </citation>
    <scope>NUCLEOTIDE SEQUENCE</scope>
    <source>
        <strain evidence="1">YG-Jan2019</strain>
    </source>
</reference>
<keyword evidence="2" id="KW-1185">Reference proteome</keyword>
<sequence length="94" mass="10569">MCNNVKCLRLVSWRLRSSNASSTAGNTDAVRFPCPGLFVNGMIHKTGREWRTWDRAGTKSSHVSTILCPKFTRTPILRWCLSLTSYPRPSALLS</sequence>
<protein>
    <submittedName>
        <fullName evidence="1">Uncharacterized protein</fullName>
    </submittedName>
</protein>
<dbReference type="Proteomes" id="UP001157502">
    <property type="component" value="Chromosome 11"/>
</dbReference>
<accession>A0ACC2GN77</accession>
<proteinExistence type="predicted"/>
<dbReference type="EMBL" id="CM055738">
    <property type="protein sequence ID" value="KAJ8004885.1"/>
    <property type="molecule type" value="Genomic_DNA"/>
</dbReference>
<evidence type="ECO:0000313" key="2">
    <source>
        <dbReference type="Proteomes" id="UP001157502"/>
    </source>
</evidence>
<gene>
    <name evidence="1" type="ORF">DPEC_G00140940</name>
</gene>
<name>A0ACC2GN77_DALPE</name>